<proteinExistence type="inferred from homology"/>
<feature type="domain" description="DnaB/C C-terminal" evidence="2">
    <location>
        <begin position="3"/>
        <end position="52"/>
    </location>
</feature>
<evidence type="ECO:0000313" key="3">
    <source>
        <dbReference type="EMBL" id="EFO70825.1"/>
    </source>
</evidence>
<dbReference type="Proteomes" id="UP000003648">
    <property type="component" value="Unassembled WGS sequence"/>
</dbReference>
<comment type="similarity">
    <text evidence="1">Belongs to the DnaB/DnaD family.</text>
</comment>
<dbReference type="AlphaFoldDB" id="E1NSV1"/>
<reference evidence="3 4" key="1">
    <citation type="submission" date="2010-09" db="EMBL/GenBank/DDBJ databases">
        <authorList>
            <person name="Durkin A.S."/>
            <person name="Madupu R."/>
            <person name="Torralba M."/>
            <person name="Gillis M."/>
            <person name="Methe B."/>
            <person name="Sutton G."/>
            <person name="Nelson K.E."/>
        </authorList>
    </citation>
    <scope>NUCLEOTIDE SEQUENCE [LARGE SCALE GENOMIC DNA]</scope>
    <source>
        <strain evidence="3 4">LactinV 01V1-a</strain>
    </source>
</reference>
<dbReference type="InterPro" id="IPR034829">
    <property type="entry name" value="DnaD-like_sf"/>
</dbReference>
<dbReference type="Pfam" id="PF07261">
    <property type="entry name" value="DnaB_2"/>
    <property type="match status" value="1"/>
</dbReference>
<evidence type="ECO:0000259" key="2">
    <source>
        <dbReference type="Pfam" id="PF07261"/>
    </source>
</evidence>
<name>E1NSV1_9LACO</name>
<dbReference type="EMBL" id="AEHQ01000049">
    <property type="protein sequence ID" value="EFO70825.1"/>
    <property type="molecule type" value="Genomic_DNA"/>
</dbReference>
<dbReference type="SUPFAM" id="SSF158499">
    <property type="entry name" value="DnaD domain-like"/>
    <property type="match status" value="1"/>
</dbReference>
<comment type="caution">
    <text evidence="3">The sequence shown here is derived from an EMBL/GenBank/DDBJ whole genome shotgun (WGS) entry which is preliminary data.</text>
</comment>
<protein>
    <recommendedName>
        <fullName evidence="2">DnaB/C C-terminal domain-containing protein</fullName>
    </recommendedName>
</protein>
<evidence type="ECO:0000313" key="4">
    <source>
        <dbReference type="Proteomes" id="UP000003648"/>
    </source>
</evidence>
<organism evidence="3 4">
    <name type="scientific">Lactobacillus iners LactinV 01V1-a</name>
    <dbReference type="NCBI Taxonomy" id="879297"/>
    <lineage>
        <taxon>Bacteria</taxon>
        <taxon>Bacillati</taxon>
        <taxon>Bacillota</taxon>
        <taxon>Bacilli</taxon>
        <taxon>Lactobacillales</taxon>
        <taxon>Lactobacillaceae</taxon>
        <taxon>Lactobacillus</taxon>
    </lineage>
</organism>
<evidence type="ECO:0000256" key="1">
    <source>
        <dbReference type="ARBA" id="ARBA00093462"/>
    </source>
</evidence>
<dbReference type="Gene3D" id="1.10.10.630">
    <property type="entry name" value="DnaD domain-like"/>
    <property type="match status" value="1"/>
</dbReference>
<gene>
    <name evidence="3" type="ORF">HMPREF9211_1439</name>
</gene>
<dbReference type="InterPro" id="IPR006343">
    <property type="entry name" value="DnaB/C_C"/>
</dbReference>
<accession>E1NSV1</accession>
<sequence length="59" mass="6923">MENEYRLPSELINVLIKTCLDYTSVLTLNLADRIANNWLQNKIHTAQEAIAYTKKWTKK</sequence>